<evidence type="ECO:0000313" key="2">
    <source>
        <dbReference type="EMBL" id="OAA78727.1"/>
    </source>
</evidence>
<dbReference type="OrthoDB" id="77878at2759"/>
<dbReference type="PANTHER" id="PTHR12265">
    <property type="entry name" value="TRANSMEMBRANE PROTEIN 53"/>
    <property type="match status" value="1"/>
</dbReference>
<evidence type="ECO:0008006" key="4">
    <source>
        <dbReference type="Google" id="ProtNLM"/>
    </source>
</evidence>
<keyword evidence="3" id="KW-1185">Reference proteome</keyword>
<reference evidence="2 3" key="1">
    <citation type="journal article" date="2016" name="Genome Biol. Evol.">
        <title>Divergent and convergent evolution of fungal pathogenicity.</title>
        <authorList>
            <person name="Shang Y."/>
            <person name="Xiao G."/>
            <person name="Zheng P."/>
            <person name="Cen K."/>
            <person name="Zhan S."/>
            <person name="Wang C."/>
        </authorList>
    </citation>
    <scope>NUCLEOTIDE SEQUENCE [LARGE SCALE GENOMIC DNA]</scope>
    <source>
        <strain evidence="2 3">RCEF 1005</strain>
    </source>
</reference>
<organism evidence="2 3">
    <name type="scientific">Akanthomyces lecanii RCEF 1005</name>
    <dbReference type="NCBI Taxonomy" id="1081108"/>
    <lineage>
        <taxon>Eukaryota</taxon>
        <taxon>Fungi</taxon>
        <taxon>Dikarya</taxon>
        <taxon>Ascomycota</taxon>
        <taxon>Pezizomycotina</taxon>
        <taxon>Sordariomycetes</taxon>
        <taxon>Hypocreomycetidae</taxon>
        <taxon>Hypocreales</taxon>
        <taxon>Cordycipitaceae</taxon>
        <taxon>Akanthomyces</taxon>
        <taxon>Cordyceps confragosa</taxon>
    </lineage>
</organism>
<gene>
    <name evidence="2" type="ORF">LEL_02213</name>
</gene>
<dbReference type="PANTHER" id="PTHR12265:SF14">
    <property type="entry name" value="INDOLE-DITERPENE BIOSYNTHESIS PROTEIN PAXU"/>
    <property type="match status" value="1"/>
</dbReference>
<keyword evidence="1" id="KW-0472">Membrane</keyword>
<evidence type="ECO:0000256" key="1">
    <source>
        <dbReference type="SAM" id="Phobius"/>
    </source>
</evidence>
<feature type="transmembrane region" description="Helical" evidence="1">
    <location>
        <begin position="179"/>
        <end position="204"/>
    </location>
</feature>
<sequence length="303" mass="33675">MPKKLPSIQGFDSLSDQVLVRNGEVEAVTNATTSPDIVAIYGWGDCLPQHVAKYADGYRALFPCAKQVVVLSPIAKAMFTSREQRRGHMTPVVNHLFGSPDAGQGGVGIAQSDSKILIHAMSNTGAINFAATLDAYSERFKGPMPHTLFVMDSTPGGTNLTWANLKRWSRAMALGTAKWFPWPFVATQSIWALFLLLNTLYLWVRRQQHAGAWSRVASNQEAFATKDARRLYMYSKDDDLIGYKDIEGHASDSEKLGYAVDTKEFTGSGHVGHMRLHPEDYWAAIQQSWTRTEATTSQSMREK</sequence>
<dbReference type="EMBL" id="AZHF01000002">
    <property type="protein sequence ID" value="OAA78727.1"/>
    <property type="molecule type" value="Genomic_DNA"/>
</dbReference>
<dbReference type="InterPro" id="IPR029058">
    <property type="entry name" value="AB_hydrolase_fold"/>
</dbReference>
<proteinExistence type="predicted"/>
<keyword evidence="1" id="KW-1133">Transmembrane helix</keyword>
<dbReference type="Pfam" id="PF05705">
    <property type="entry name" value="DUF829"/>
    <property type="match status" value="1"/>
</dbReference>
<dbReference type="SUPFAM" id="SSF53474">
    <property type="entry name" value="alpha/beta-Hydrolases"/>
    <property type="match status" value="1"/>
</dbReference>
<accession>A0A168I4A0</accession>
<dbReference type="Proteomes" id="UP000076881">
    <property type="component" value="Unassembled WGS sequence"/>
</dbReference>
<name>A0A168I4A0_CORDF</name>
<dbReference type="AlphaFoldDB" id="A0A168I4A0"/>
<protein>
    <recommendedName>
        <fullName evidence="4">PaxU</fullName>
    </recommendedName>
</protein>
<keyword evidence="1" id="KW-0812">Transmembrane</keyword>
<comment type="caution">
    <text evidence="2">The sequence shown here is derived from an EMBL/GenBank/DDBJ whole genome shotgun (WGS) entry which is preliminary data.</text>
</comment>
<dbReference type="InterPro" id="IPR008547">
    <property type="entry name" value="DUF829_TMEM53"/>
</dbReference>
<evidence type="ECO:0000313" key="3">
    <source>
        <dbReference type="Proteomes" id="UP000076881"/>
    </source>
</evidence>